<keyword evidence="7" id="KW-1185">Reference proteome</keyword>
<sequence length="685" mass="76890">MSVTISSCCGVLEEVCQLLEKSFGPNALQVMICTQTGQLLVTSDGMTILRSIHPSHPILRFILASVTSHHGFTGEGSKTFILTLRDMLQRIEKSELTVDTSDIHCNETRIKLAVALHHIQYDIIPNRIIPKILFHATKLEIETNKKDVIIAEAKCLVHTGISSKESRVKASELTDLTADWIFNSSPSVENLKETLEKLSDHFSYFCIDEPGGHVLDSIIIPGILIDRNFVTTLPMKIKNISYVILDCDFNIGNSTDTTSAIFQINSELNLTMAYSWKKRLMEKVLFKLQQKNIDVLLYTGKVCDTMKQLCNDRGIAVVQYLQKEDLDFITTATGISAINDFRDILDETIDKTNESHQAKENSLNEHTAREHIKFIGIAQTIKMLTIGGKQYVNLVPFFQHSSRFQPHTLVLYGPTKGLSKQYSTIAAGGVKTIQMWLQNIDHSETDLGNNQKNFSQYSRNPGECQDLFDKHLPTPECQTTINNPNPKHDLKNTVSRETVFSSANTDCSSTQNEAVYFSENSQPQFEELLKVYSLPGGGAFEFLVHYHLMDYIAHISSNDGDCYLKTACQIIAEGLLCTPRLLHRNSYSVKDTRNNFIKLQHLVMGSMRSNDLIYLDGKTGEIKQVSENNTQVKESLYSKIHLLNNILTSVQQLLKIDRVVSVKSIGSKSGFINQQSDSESDASST</sequence>
<dbReference type="PANTHER" id="PTHR14667:SF2">
    <property type="entry name" value="BARDET-BIEDL SYNDROME 10 PROTEIN"/>
    <property type="match status" value="1"/>
</dbReference>
<evidence type="ECO:0000256" key="5">
    <source>
        <dbReference type="RuleBase" id="RU004187"/>
    </source>
</evidence>
<dbReference type="GO" id="GO:0005524">
    <property type="term" value="F:ATP binding"/>
    <property type="evidence" value="ECO:0007669"/>
    <property type="project" value="UniProtKB-KW"/>
</dbReference>
<keyword evidence="4 5" id="KW-0143">Chaperone</keyword>
<dbReference type="SUPFAM" id="SSF48592">
    <property type="entry name" value="GroEL equatorial domain-like"/>
    <property type="match status" value="1"/>
</dbReference>
<dbReference type="Gene3D" id="1.10.560.10">
    <property type="entry name" value="GroEL-like equatorial domain"/>
    <property type="match status" value="2"/>
</dbReference>
<dbReference type="InterPro" id="IPR002423">
    <property type="entry name" value="Cpn60/GroEL/TCP-1"/>
</dbReference>
<dbReference type="InterPro" id="IPR017998">
    <property type="entry name" value="Chaperone_TCP-1"/>
</dbReference>
<evidence type="ECO:0000313" key="6">
    <source>
        <dbReference type="EMBL" id="CAH1779530.1"/>
    </source>
</evidence>
<evidence type="ECO:0000256" key="4">
    <source>
        <dbReference type="ARBA" id="ARBA00023186"/>
    </source>
</evidence>
<accession>A0A8J1TYI1</accession>
<dbReference type="InterPro" id="IPR027410">
    <property type="entry name" value="TCP-1-like_intermed_sf"/>
</dbReference>
<gene>
    <name evidence="6" type="ORF">OFUS_LOCUS6332</name>
</gene>
<comment type="similarity">
    <text evidence="1 5">Belongs to the TCP-1 chaperonin family.</text>
</comment>
<keyword evidence="2 5" id="KW-0547">Nucleotide-binding</keyword>
<evidence type="ECO:0000313" key="7">
    <source>
        <dbReference type="Proteomes" id="UP000749559"/>
    </source>
</evidence>
<comment type="caution">
    <text evidence="6">The sequence shown here is derived from an EMBL/GenBank/DDBJ whole genome shotgun (WGS) entry which is preliminary data.</text>
</comment>
<evidence type="ECO:0000256" key="2">
    <source>
        <dbReference type="ARBA" id="ARBA00022741"/>
    </source>
</evidence>
<dbReference type="Gene3D" id="3.30.260.10">
    <property type="entry name" value="TCP-1-like chaperonin intermediate domain"/>
    <property type="match status" value="1"/>
</dbReference>
<proteinExistence type="inferred from homology"/>
<dbReference type="PRINTS" id="PR00304">
    <property type="entry name" value="TCOMPLEXTCP1"/>
</dbReference>
<dbReference type="GO" id="GO:0140662">
    <property type="term" value="F:ATP-dependent protein folding chaperone"/>
    <property type="evidence" value="ECO:0007669"/>
    <property type="project" value="InterPro"/>
</dbReference>
<dbReference type="AlphaFoldDB" id="A0A8J1TYI1"/>
<dbReference type="GO" id="GO:0051131">
    <property type="term" value="P:chaperone-mediated protein complex assembly"/>
    <property type="evidence" value="ECO:0007669"/>
    <property type="project" value="InterPro"/>
</dbReference>
<evidence type="ECO:0000256" key="1">
    <source>
        <dbReference type="ARBA" id="ARBA00008020"/>
    </source>
</evidence>
<dbReference type="EMBL" id="CAIIXF020000003">
    <property type="protein sequence ID" value="CAH1779530.1"/>
    <property type="molecule type" value="Genomic_DNA"/>
</dbReference>
<reference evidence="6" key="1">
    <citation type="submission" date="2022-03" db="EMBL/GenBank/DDBJ databases">
        <authorList>
            <person name="Martin C."/>
        </authorList>
    </citation>
    <scope>NUCLEOTIDE SEQUENCE</scope>
</reference>
<organism evidence="6 7">
    <name type="scientific">Owenia fusiformis</name>
    <name type="common">Polychaete worm</name>
    <dbReference type="NCBI Taxonomy" id="6347"/>
    <lineage>
        <taxon>Eukaryota</taxon>
        <taxon>Metazoa</taxon>
        <taxon>Spiralia</taxon>
        <taxon>Lophotrochozoa</taxon>
        <taxon>Annelida</taxon>
        <taxon>Polychaeta</taxon>
        <taxon>Sedentaria</taxon>
        <taxon>Canalipalpata</taxon>
        <taxon>Sabellida</taxon>
        <taxon>Oweniida</taxon>
        <taxon>Oweniidae</taxon>
        <taxon>Owenia</taxon>
    </lineage>
</organism>
<evidence type="ECO:0000256" key="3">
    <source>
        <dbReference type="ARBA" id="ARBA00022840"/>
    </source>
</evidence>
<dbReference type="PANTHER" id="PTHR14667">
    <property type="entry name" value="BARDET-BIEDL SYNDROME 10 PROTEIN"/>
    <property type="match status" value="1"/>
</dbReference>
<dbReference type="SUPFAM" id="SSF52029">
    <property type="entry name" value="GroEL apical domain-like"/>
    <property type="match status" value="1"/>
</dbReference>
<dbReference type="OrthoDB" id="9393833at2759"/>
<protein>
    <submittedName>
        <fullName evidence="6">Uncharacterized protein</fullName>
    </submittedName>
</protein>
<dbReference type="InterPro" id="IPR027413">
    <property type="entry name" value="GROEL-like_equatorial_sf"/>
</dbReference>
<dbReference type="Pfam" id="PF00118">
    <property type="entry name" value="Cpn60_TCP1"/>
    <property type="match status" value="1"/>
</dbReference>
<dbReference type="Gene3D" id="3.50.7.10">
    <property type="entry name" value="GroEL"/>
    <property type="match status" value="1"/>
</dbReference>
<name>A0A8J1TYI1_OWEFU</name>
<keyword evidence="3 5" id="KW-0067">ATP-binding</keyword>
<dbReference type="Proteomes" id="UP000749559">
    <property type="component" value="Unassembled WGS sequence"/>
</dbReference>
<dbReference type="InterPro" id="IPR042619">
    <property type="entry name" value="BBS10"/>
</dbReference>
<dbReference type="InterPro" id="IPR027409">
    <property type="entry name" value="GroEL-like_apical_dom_sf"/>
</dbReference>